<protein>
    <submittedName>
        <fullName evidence="1">Uncharacterized protein</fullName>
    </submittedName>
</protein>
<comment type="caution">
    <text evidence="1">The sequence shown here is derived from an EMBL/GenBank/DDBJ whole genome shotgun (WGS) entry which is preliminary data.</text>
</comment>
<sequence>MYNECCLDEPAHMYSPSPEKQHFFHKVLFTRSCNFCKGSGSDCLTSPFTGRTSLVKNVPLLENSICLMADELALPLVTRNDVTNSLDEDLYTDILPFAFPQ</sequence>
<organism evidence="1 2">
    <name type="scientific">Brachionus plicatilis</name>
    <name type="common">Marine rotifer</name>
    <name type="synonym">Brachionus muelleri</name>
    <dbReference type="NCBI Taxonomy" id="10195"/>
    <lineage>
        <taxon>Eukaryota</taxon>
        <taxon>Metazoa</taxon>
        <taxon>Spiralia</taxon>
        <taxon>Gnathifera</taxon>
        <taxon>Rotifera</taxon>
        <taxon>Eurotatoria</taxon>
        <taxon>Monogononta</taxon>
        <taxon>Pseudotrocha</taxon>
        <taxon>Ploima</taxon>
        <taxon>Brachionidae</taxon>
        <taxon>Brachionus</taxon>
    </lineage>
</organism>
<reference evidence="1 2" key="1">
    <citation type="journal article" date="2018" name="Sci. Rep.">
        <title>Genomic signatures of local adaptation to the degree of environmental predictability in rotifers.</title>
        <authorList>
            <person name="Franch-Gras L."/>
            <person name="Hahn C."/>
            <person name="Garcia-Roger E.M."/>
            <person name="Carmona M.J."/>
            <person name="Serra M."/>
            <person name="Gomez A."/>
        </authorList>
    </citation>
    <scope>NUCLEOTIDE SEQUENCE [LARGE SCALE GENOMIC DNA]</scope>
    <source>
        <strain evidence="1">HYR1</strain>
    </source>
</reference>
<name>A0A3M7PV85_BRAPC</name>
<dbReference type="EMBL" id="REGN01008654">
    <property type="protein sequence ID" value="RNA03066.1"/>
    <property type="molecule type" value="Genomic_DNA"/>
</dbReference>
<evidence type="ECO:0000313" key="1">
    <source>
        <dbReference type="EMBL" id="RNA03066.1"/>
    </source>
</evidence>
<proteinExistence type="predicted"/>
<dbReference type="Proteomes" id="UP000276133">
    <property type="component" value="Unassembled WGS sequence"/>
</dbReference>
<dbReference type="AlphaFoldDB" id="A0A3M7PV85"/>
<evidence type="ECO:0000313" key="2">
    <source>
        <dbReference type="Proteomes" id="UP000276133"/>
    </source>
</evidence>
<accession>A0A3M7PV85</accession>
<gene>
    <name evidence="1" type="ORF">BpHYR1_048631</name>
</gene>
<keyword evidence="2" id="KW-1185">Reference proteome</keyword>